<proteinExistence type="inferred from homology"/>
<dbReference type="InterPro" id="IPR036388">
    <property type="entry name" value="WH-like_DNA-bd_sf"/>
</dbReference>
<dbReference type="Pfam" id="PF08281">
    <property type="entry name" value="Sigma70_r4_2"/>
    <property type="match status" value="1"/>
</dbReference>
<dbReference type="InterPro" id="IPR007627">
    <property type="entry name" value="RNA_pol_sigma70_r2"/>
</dbReference>
<organism evidence="8 9">
    <name type="scientific">Gemmatirosa kalamazoonensis</name>
    <dbReference type="NCBI Taxonomy" id="861299"/>
    <lineage>
        <taxon>Bacteria</taxon>
        <taxon>Pseudomonadati</taxon>
        <taxon>Gemmatimonadota</taxon>
        <taxon>Gemmatimonadia</taxon>
        <taxon>Gemmatimonadales</taxon>
        <taxon>Gemmatimonadaceae</taxon>
        <taxon>Gemmatirosa</taxon>
    </lineage>
</organism>
<feature type="domain" description="RNA polymerase sigma factor 70 region 4 type 2" evidence="7">
    <location>
        <begin position="123"/>
        <end position="174"/>
    </location>
</feature>
<dbReference type="GO" id="GO:0006352">
    <property type="term" value="P:DNA-templated transcription initiation"/>
    <property type="evidence" value="ECO:0007669"/>
    <property type="project" value="InterPro"/>
</dbReference>
<gene>
    <name evidence="8" type="ORF">J421_1434</name>
</gene>
<dbReference type="AlphaFoldDB" id="W0RDT9"/>
<dbReference type="KEGG" id="gba:J421_1434"/>
<dbReference type="Gene3D" id="1.10.10.10">
    <property type="entry name" value="Winged helix-like DNA-binding domain superfamily/Winged helix DNA-binding domain"/>
    <property type="match status" value="1"/>
</dbReference>
<evidence type="ECO:0000256" key="3">
    <source>
        <dbReference type="ARBA" id="ARBA00023082"/>
    </source>
</evidence>
<name>W0RDT9_9BACT</name>
<reference evidence="8 9" key="1">
    <citation type="journal article" date="2014" name="Genome Announc.">
        <title>Genome Sequence and Methylome of Soil Bacterium Gemmatirosa kalamazoonensis KBS708T, a Member of the Rarely Cultivated Gemmatimonadetes Phylum.</title>
        <authorList>
            <person name="Debruyn J.M."/>
            <person name="Radosevich M."/>
            <person name="Wommack K.E."/>
            <person name="Polson S.W."/>
            <person name="Hauser L.J."/>
            <person name="Fawaz M.N."/>
            <person name="Korlach J."/>
            <person name="Tsai Y.C."/>
        </authorList>
    </citation>
    <scope>NUCLEOTIDE SEQUENCE [LARGE SCALE GENOMIC DNA]</scope>
    <source>
        <strain evidence="8 9">KBS708</strain>
    </source>
</reference>
<keyword evidence="9" id="KW-1185">Reference proteome</keyword>
<dbReference type="HOGENOM" id="CLU_047691_1_1_0"/>
<keyword evidence="3" id="KW-0731">Sigma factor</keyword>
<feature type="region of interest" description="Disordered" evidence="5">
    <location>
        <begin position="189"/>
        <end position="213"/>
    </location>
</feature>
<dbReference type="SUPFAM" id="SSF88946">
    <property type="entry name" value="Sigma2 domain of RNA polymerase sigma factors"/>
    <property type="match status" value="1"/>
</dbReference>
<comment type="similarity">
    <text evidence="1">Belongs to the sigma-70 factor family. ECF subfamily.</text>
</comment>
<evidence type="ECO:0000256" key="5">
    <source>
        <dbReference type="SAM" id="MobiDB-lite"/>
    </source>
</evidence>
<evidence type="ECO:0000313" key="8">
    <source>
        <dbReference type="EMBL" id="AHG88971.1"/>
    </source>
</evidence>
<protein>
    <submittedName>
        <fullName evidence="8">RNA polymerase sigma factor, sigma-70 family</fullName>
    </submittedName>
</protein>
<dbReference type="Pfam" id="PF04542">
    <property type="entry name" value="Sigma70_r2"/>
    <property type="match status" value="1"/>
</dbReference>
<dbReference type="InterPro" id="IPR013324">
    <property type="entry name" value="RNA_pol_sigma_r3/r4-like"/>
</dbReference>
<evidence type="ECO:0000259" key="7">
    <source>
        <dbReference type="Pfam" id="PF08281"/>
    </source>
</evidence>
<dbReference type="InterPro" id="IPR014284">
    <property type="entry name" value="RNA_pol_sigma-70_dom"/>
</dbReference>
<dbReference type="OrthoDB" id="9795666at2"/>
<dbReference type="PANTHER" id="PTHR43133:SF59">
    <property type="entry name" value="ECF RNA POLYMERASE SIGMA FACTOR SIGR"/>
    <property type="match status" value="1"/>
</dbReference>
<dbReference type="Proteomes" id="UP000019151">
    <property type="component" value="Chromosome"/>
</dbReference>
<feature type="compositionally biased region" description="Basic and acidic residues" evidence="5">
    <location>
        <begin position="189"/>
        <end position="200"/>
    </location>
</feature>
<keyword evidence="2" id="KW-0805">Transcription regulation</keyword>
<dbReference type="GO" id="GO:0003677">
    <property type="term" value="F:DNA binding"/>
    <property type="evidence" value="ECO:0007669"/>
    <property type="project" value="InterPro"/>
</dbReference>
<dbReference type="SUPFAM" id="SSF88659">
    <property type="entry name" value="Sigma3 and sigma4 domains of RNA polymerase sigma factors"/>
    <property type="match status" value="1"/>
</dbReference>
<feature type="domain" description="RNA polymerase sigma-70 region 2" evidence="6">
    <location>
        <begin position="19"/>
        <end position="86"/>
    </location>
</feature>
<evidence type="ECO:0000256" key="1">
    <source>
        <dbReference type="ARBA" id="ARBA00010641"/>
    </source>
</evidence>
<dbReference type="RefSeq" id="WP_025410491.1">
    <property type="nucleotide sequence ID" value="NZ_CP007128.1"/>
</dbReference>
<sequence length="213" mass="23378">MIPASDQDLEQVQAQFQALVMPHLDRLLGFASRRTRSVAEAEDAVQEACVRAWLGFAGLRDPAKVRPWLYCILRAVLADNCERDGRRQRLVSITRLEDEHEALVGGDDDAVLVEVEGRLTGEVIRAALADIPEDFATAVEMHDIDGFKYQEIADILGIPIGTVMSRISRGRRLLAGAVASNQRAWLRDDGKGERQAEARRAARAGGFDGGVTS</sequence>
<dbReference type="eggNOG" id="COG1595">
    <property type="taxonomic scope" value="Bacteria"/>
</dbReference>
<dbReference type="PANTHER" id="PTHR43133">
    <property type="entry name" value="RNA POLYMERASE ECF-TYPE SIGMA FACTO"/>
    <property type="match status" value="1"/>
</dbReference>
<evidence type="ECO:0000256" key="2">
    <source>
        <dbReference type="ARBA" id="ARBA00023015"/>
    </source>
</evidence>
<dbReference type="GO" id="GO:0016987">
    <property type="term" value="F:sigma factor activity"/>
    <property type="evidence" value="ECO:0007669"/>
    <property type="project" value="UniProtKB-KW"/>
</dbReference>
<evidence type="ECO:0000259" key="6">
    <source>
        <dbReference type="Pfam" id="PF04542"/>
    </source>
</evidence>
<dbReference type="InParanoid" id="W0RDT9"/>
<dbReference type="STRING" id="861299.J421_1434"/>
<dbReference type="Gene3D" id="1.10.1740.10">
    <property type="match status" value="1"/>
</dbReference>
<accession>W0RDT9</accession>
<keyword evidence="4" id="KW-0804">Transcription</keyword>
<dbReference type="InterPro" id="IPR013249">
    <property type="entry name" value="RNA_pol_sigma70_r4_t2"/>
</dbReference>
<dbReference type="InterPro" id="IPR013325">
    <property type="entry name" value="RNA_pol_sigma_r2"/>
</dbReference>
<dbReference type="CDD" id="cd06171">
    <property type="entry name" value="Sigma70_r4"/>
    <property type="match status" value="1"/>
</dbReference>
<evidence type="ECO:0000313" key="9">
    <source>
        <dbReference type="Proteomes" id="UP000019151"/>
    </source>
</evidence>
<dbReference type="NCBIfam" id="TIGR02937">
    <property type="entry name" value="sigma70-ECF"/>
    <property type="match status" value="1"/>
</dbReference>
<dbReference type="InterPro" id="IPR039425">
    <property type="entry name" value="RNA_pol_sigma-70-like"/>
</dbReference>
<evidence type="ECO:0000256" key="4">
    <source>
        <dbReference type="ARBA" id="ARBA00023163"/>
    </source>
</evidence>
<dbReference type="EMBL" id="CP007128">
    <property type="protein sequence ID" value="AHG88971.1"/>
    <property type="molecule type" value="Genomic_DNA"/>
</dbReference>